<dbReference type="EMBL" id="JAUKUC010000001">
    <property type="protein sequence ID" value="MDO1514569.1"/>
    <property type="molecule type" value="Genomic_DNA"/>
</dbReference>
<keyword evidence="1" id="KW-1133">Transmembrane helix</keyword>
<name>A0ABT8RUH5_9FLAO</name>
<evidence type="ECO:0000256" key="1">
    <source>
        <dbReference type="SAM" id="Phobius"/>
    </source>
</evidence>
<dbReference type="Proteomes" id="UP001168579">
    <property type="component" value="Unassembled WGS sequence"/>
</dbReference>
<reference evidence="2" key="2">
    <citation type="submission" date="2023-06" db="EMBL/GenBank/DDBJ databases">
        <authorList>
            <person name="Lucena T."/>
            <person name="Sun Q."/>
        </authorList>
    </citation>
    <scope>NUCLEOTIDE SEQUENCE</scope>
    <source>
        <strain evidence="2">CECT 8869</strain>
    </source>
</reference>
<keyword evidence="3" id="KW-1185">Reference proteome</keyword>
<dbReference type="RefSeq" id="WP_304437226.1">
    <property type="nucleotide sequence ID" value="NZ_JAUKUC010000001.1"/>
</dbReference>
<accession>A0ABT8RUH5</accession>
<reference evidence="2" key="1">
    <citation type="journal article" date="2014" name="Int. J. Syst. Evol. Microbiol.">
        <title>Complete genome of a new Firmicutes species belonging to the dominant human colonic microbiota ('Ruminococcus bicirculans') reveals two chromosomes and a selective capacity to utilize plant glucans.</title>
        <authorList>
            <consortium name="NISC Comparative Sequencing Program"/>
            <person name="Wegmann U."/>
            <person name="Louis P."/>
            <person name="Goesmann A."/>
            <person name="Henrissat B."/>
            <person name="Duncan S.H."/>
            <person name="Flint H.J."/>
        </authorList>
    </citation>
    <scope>NUCLEOTIDE SEQUENCE</scope>
    <source>
        <strain evidence="2">CECT 8869</strain>
    </source>
</reference>
<comment type="caution">
    <text evidence="2">The sequence shown here is derived from an EMBL/GenBank/DDBJ whole genome shotgun (WGS) entry which is preliminary data.</text>
</comment>
<evidence type="ECO:0000313" key="3">
    <source>
        <dbReference type="Proteomes" id="UP001168579"/>
    </source>
</evidence>
<keyword evidence="1" id="KW-0812">Transmembrane</keyword>
<sequence>MDLLNLLKDYPAIGASLIALISAFAGGFLNNIFQLYKDRLGHKRELNGFILKEKIHAAKKASEYYLEQLNYYNLIIQQLNFLTNVDSPNPQMIDDLNKQVEFYSEKLKKFPHFEHHHINIFYEIIDEKSIDLVSETFKLNQEILDLKVNKEDSLEVIENKIGQITVKAKRQKEIYEEHYKILKGYLKDIRNDIKKK</sequence>
<feature type="transmembrane region" description="Helical" evidence="1">
    <location>
        <begin position="12"/>
        <end position="33"/>
    </location>
</feature>
<organism evidence="2 3">
    <name type="scientific">Maribacter confluentis</name>
    <dbReference type="NCBI Taxonomy" id="1656093"/>
    <lineage>
        <taxon>Bacteria</taxon>
        <taxon>Pseudomonadati</taxon>
        <taxon>Bacteroidota</taxon>
        <taxon>Flavobacteriia</taxon>
        <taxon>Flavobacteriales</taxon>
        <taxon>Flavobacteriaceae</taxon>
        <taxon>Maribacter</taxon>
    </lineage>
</organism>
<protein>
    <submittedName>
        <fullName evidence="2">Uncharacterized protein</fullName>
    </submittedName>
</protein>
<evidence type="ECO:0000313" key="2">
    <source>
        <dbReference type="EMBL" id="MDO1514569.1"/>
    </source>
</evidence>
<proteinExistence type="predicted"/>
<keyword evidence="1" id="KW-0472">Membrane</keyword>
<gene>
    <name evidence="2" type="ORF">Q2T41_18090</name>
</gene>